<accession>A0A9P4Y825</accession>
<dbReference type="SUPFAM" id="SSF54768">
    <property type="entry name" value="dsRNA-binding domain-like"/>
    <property type="match status" value="1"/>
</dbReference>
<feature type="non-terminal residue" evidence="1">
    <location>
        <position position="1"/>
    </location>
</feature>
<dbReference type="Proteomes" id="UP000803844">
    <property type="component" value="Unassembled WGS sequence"/>
</dbReference>
<proteinExistence type="predicted"/>
<name>A0A9P4Y825_CRYP1</name>
<organism evidence="1 2">
    <name type="scientific">Cryphonectria parasitica (strain ATCC 38755 / EP155)</name>
    <dbReference type="NCBI Taxonomy" id="660469"/>
    <lineage>
        <taxon>Eukaryota</taxon>
        <taxon>Fungi</taxon>
        <taxon>Dikarya</taxon>
        <taxon>Ascomycota</taxon>
        <taxon>Pezizomycotina</taxon>
        <taxon>Sordariomycetes</taxon>
        <taxon>Sordariomycetidae</taxon>
        <taxon>Diaporthales</taxon>
        <taxon>Cryphonectriaceae</taxon>
        <taxon>Cryphonectria-Endothia species complex</taxon>
        <taxon>Cryphonectria</taxon>
    </lineage>
</organism>
<sequence>WQNKLAGICSKYGVSTPQFSIFSDKRGQRTAWTSFVIIANCSFPARFWYDGKFLNNAREDAAEVA</sequence>
<dbReference type="AlphaFoldDB" id="A0A9P4Y825"/>
<reference evidence="1" key="1">
    <citation type="journal article" date="2020" name="Phytopathology">
        <title>Genome sequence of the chestnut blight fungus Cryphonectria parasitica EP155: A fundamental resource for an archetypical invasive plant pathogen.</title>
        <authorList>
            <person name="Crouch J.A."/>
            <person name="Dawe A."/>
            <person name="Aerts A."/>
            <person name="Barry K."/>
            <person name="Churchill A.C.L."/>
            <person name="Grimwood J."/>
            <person name="Hillman B."/>
            <person name="Milgroom M.G."/>
            <person name="Pangilinan J."/>
            <person name="Smith M."/>
            <person name="Salamov A."/>
            <person name="Schmutz J."/>
            <person name="Yadav J."/>
            <person name="Grigoriev I.V."/>
            <person name="Nuss D."/>
        </authorList>
    </citation>
    <scope>NUCLEOTIDE SEQUENCE</scope>
    <source>
        <strain evidence="1">EP155</strain>
    </source>
</reference>
<feature type="non-terminal residue" evidence="1">
    <location>
        <position position="65"/>
    </location>
</feature>
<keyword evidence="2" id="KW-1185">Reference proteome</keyword>
<dbReference type="RefSeq" id="XP_040779427.1">
    <property type="nucleotide sequence ID" value="XM_040919314.1"/>
</dbReference>
<dbReference type="GeneID" id="63836443"/>
<protein>
    <submittedName>
        <fullName evidence="1">Uncharacterized protein</fullName>
    </submittedName>
</protein>
<comment type="caution">
    <text evidence="1">The sequence shown here is derived from an EMBL/GenBank/DDBJ whole genome shotgun (WGS) entry which is preliminary data.</text>
</comment>
<evidence type="ECO:0000313" key="1">
    <source>
        <dbReference type="EMBL" id="KAF3768466.1"/>
    </source>
</evidence>
<gene>
    <name evidence="1" type="ORF">M406DRAFT_30489</name>
</gene>
<evidence type="ECO:0000313" key="2">
    <source>
        <dbReference type="Proteomes" id="UP000803844"/>
    </source>
</evidence>
<dbReference type="PANTHER" id="PTHR42030:SF1">
    <property type="entry name" value="DRBM DOMAIN-CONTAINING PROTEIN"/>
    <property type="match status" value="1"/>
</dbReference>
<dbReference type="EMBL" id="MU032345">
    <property type="protein sequence ID" value="KAF3768466.1"/>
    <property type="molecule type" value="Genomic_DNA"/>
</dbReference>
<dbReference type="OrthoDB" id="5418749at2759"/>
<dbReference type="PANTHER" id="PTHR42030">
    <property type="entry name" value="DRBM DOMAIN-CONTAINING PROTEIN"/>
    <property type="match status" value="1"/>
</dbReference>